<dbReference type="Pfam" id="PF00652">
    <property type="entry name" value="Ricin_B_lectin"/>
    <property type="match status" value="1"/>
</dbReference>
<name>A0AAV4FSV2_9GAST</name>
<proteinExistence type="predicted"/>
<dbReference type="Gene3D" id="2.70.240.20">
    <property type="entry name" value="Leukocidin/Hemolysin toxin, cytolysin domain"/>
    <property type="match status" value="2"/>
</dbReference>
<dbReference type="Proteomes" id="UP000762676">
    <property type="component" value="Unassembled WGS sequence"/>
</dbReference>
<dbReference type="SMART" id="SM00458">
    <property type="entry name" value="RICIN"/>
    <property type="match status" value="1"/>
</dbReference>
<dbReference type="SUPFAM" id="SSF50370">
    <property type="entry name" value="Ricin B-like lectins"/>
    <property type="match status" value="1"/>
</dbReference>
<accession>A0AAV4FSV2</accession>
<feature type="domain" description="Ricin B lectin" evidence="1">
    <location>
        <begin position="298"/>
        <end position="410"/>
    </location>
</feature>
<dbReference type="InterPro" id="IPR035992">
    <property type="entry name" value="Ricin_B-like_lectins"/>
</dbReference>
<dbReference type="PROSITE" id="PS50231">
    <property type="entry name" value="RICIN_B_LECTIN"/>
    <property type="match status" value="1"/>
</dbReference>
<dbReference type="AlphaFoldDB" id="A0AAV4FSV2"/>
<evidence type="ECO:0000313" key="2">
    <source>
        <dbReference type="EMBL" id="GFR76412.1"/>
    </source>
</evidence>
<evidence type="ECO:0000313" key="3">
    <source>
        <dbReference type="Proteomes" id="UP000762676"/>
    </source>
</evidence>
<sequence length="428" mass="47758">MLYSYNALGQPPTSIFAFGPLTHFGQRLTQLIQPGTTDSDNTSPILYVNSIAPLSPDEINDIKALLNAGSIVLLDSTVDYSGTIKELSTRIGGIGFNSTIVMIRKRPDGTPEFKELVWFSDTETNQKPTAEYLDFEAEQLAKECYRMLQPWLQRPRHRSGPKPGGKVPAWKPEVSIPIEIRQLGFPCMVGSRYEGNNVTGYSAWSDELIDACDNSASASFFYNVDLIRSSRSNKASHNAKYIRITMDPGSNAGAGWHLFFYQKYAPFSRKGMEHKLIQDITVDWDSSIFSAEIPISLEASIDTIDGACLTAPSLDNNDDAAISPCQFESNQIWGLDTEHRLRSFLAYNYCLNSNDNNTVSLHPCNHSAAQKWKWDDNTLSNPINGYLSISTEGRLMTRWNKAESTLWKSHIRKADITDALSIESLPSS</sequence>
<comment type="caution">
    <text evidence="2">The sequence shown here is derived from an EMBL/GenBank/DDBJ whole genome shotgun (WGS) entry which is preliminary data.</text>
</comment>
<organism evidence="2 3">
    <name type="scientific">Elysia marginata</name>
    <dbReference type="NCBI Taxonomy" id="1093978"/>
    <lineage>
        <taxon>Eukaryota</taxon>
        <taxon>Metazoa</taxon>
        <taxon>Spiralia</taxon>
        <taxon>Lophotrochozoa</taxon>
        <taxon>Mollusca</taxon>
        <taxon>Gastropoda</taxon>
        <taxon>Heterobranchia</taxon>
        <taxon>Euthyneura</taxon>
        <taxon>Panpulmonata</taxon>
        <taxon>Sacoglossa</taxon>
        <taxon>Placobranchoidea</taxon>
        <taxon>Plakobranchidae</taxon>
        <taxon>Elysia</taxon>
    </lineage>
</organism>
<reference evidence="2 3" key="1">
    <citation type="journal article" date="2021" name="Elife">
        <title>Chloroplast acquisition without the gene transfer in kleptoplastic sea slugs, Plakobranchus ocellatus.</title>
        <authorList>
            <person name="Maeda T."/>
            <person name="Takahashi S."/>
            <person name="Yoshida T."/>
            <person name="Shimamura S."/>
            <person name="Takaki Y."/>
            <person name="Nagai Y."/>
            <person name="Toyoda A."/>
            <person name="Suzuki Y."/>
            <person name="Arimoto A."/>
            <person name="Ishii H."/>
            <person name="Satoh N."/>
            <person name="Nishiyama T."/>
            <person name="Hasebe M."/>
            <person name="Maruyama T."/>
            <person name="Minagawa J."/>
            <person name="Obokata J."/>
            <person name="Shigenobu S."/>
        </authorList>
    </citation>
    <scope>NUCLEOTIDE SEQUENCE [LARGE SCALE GENOMIC DNA]</scope>
</reference>
<keyword evidence="3" id="KW-1185">Reference proteome</keyword>
<gene>
    <name evidence="2" type="ORF">ElyMa_003943600</name>
</gene>
<dbReference type="InterPro" id="IPR000772">
    <property type="entry name" value="Ricin_B_lectin"/>
</dbReference>
<dbReference type="EMBL" id="BMAT01008021">
    <property type="protein sequence ID" value="GFR76412.1"/>
    <property type="molecule type" value="Genomic_DNA"/>
</dbReference>
<evidence type="ECO:0000259" key="1">
    <source>
        <dbReference type="SMART" id="SM00458"/>
    </source>
</evidence>
<protein>
    <submittedName>
        <fullName evidence="2">Cytolysin</fullName>
    </submittedName>
</protein>